<evidence type="ECO:0000313" key="24">
    <source>
        <dbReference type="Proteomes" id="UP000284779"/>
    </source>
</evidence>
<evidence type="ECO:0000313" key="25">
    <source>
        <dbReference type="Proteomes" id="UP000285740"/>
    </source>
</evidence>
<reference evidence="22 23" key="1">
    <citation type="submission" date="2018-08" db="EMBL/GenBank/DDBJ databases">
        <title>A genome reference for cultivated species of the human gut microbiota.</title>
        <authorList>
            <person name="Zou Y."/>
            <person name="Xue W."/>
            <person name="Luo G."/>
        </authorList>
    </citation>
    <scope>NUCLEOTIDE SEQUENCE [LARGE SCALE GENOMIC DNA]</scope>
    <source>
        <strain evidence="21 22">AF37-4</strain>
        <strain evidence="20 25">AM42-30</strain>
        <strain evidence="19 23">AM43-2</strain>
        <strain evidence="18 24">AM44-11BH</strain>
    </source>
</reference>
<dbReference type="GeneID" id="66467614"/>
<dbReference type="PANTHER" id="PTHR43445">
    <property type="entry name" value="UDP-N-ACETYLMURAMATE--L-ALANINE LIGASE-RELATED"/>
    <property type="match status" value="1"/>
</dbReference>
<dbReference type="InterPro" id="IPR036565">
    <property type="entry name" value="Mur-like_cat_sf"/>
</dbReference>
<evidence type="ECO:0000256" key="11">
    <source>
        <dbReference type="ARBA" id="ARBA00023306"/>
    </source>
</evidence>
<evidence type="ECO:0000256" key="12">
    <source>
        <dbReference type="ARBA" id="ARBA00023316"/>
    </source>
</evidence>
<dbReference type="InterPro" id="IPR005758">
    <property type="entry name" value="UDP-N-AcMur_Ala_ligase_MurC"/>
</dbReference>
<keyword evidence="24" id="KW-1185">Reference proteome</keyword>
<feature type="domain" description="Mur ligase N-terminal catalytic" evidence="15">
    <location>
        <begin position="11"/>
        <end position="110"/>
    </location>
</feature>
<dbReference type="NCBIfam" id="TIGR01082">
    <property type="entry name" value="murC"/>
    <property type="match status" value="1"/>
</dbReference>
<evidence type="ECO:0000256" key="4">
    <source>
        <dbReference type="ARBA" id="ARBA00022490"/>
    </source>
</evidence>
<dbReference type="Pfam" id="PF01225">
    <property type="entry name" value="Mur_ligase"/>
    <property type="match status" value="1"/>
</dbReference>
<dbReference type="Gene3D" id="3.90.190.20">
    <property type="entry name" value="Mur ligase, C-terminal domain"/>
    <property type="match status" value="1"/>
</dbReference>
<keyword evidence="5 14" id="KW-0436">Ligase</keyword>
<dbReference type="RefSeq" id="WP_117970574.1">
    <property type="nucleotide sequence ID" value="NZ_CABJDQ010000007.1"/>
</dbReference>
<organism evidence="20 25">
    <name type="scientific">Eubacterium ventriosum</name>
    <dbReference type="NCBI Taxonomy" id="39496"/>
    <lineage>
        <taxon>Bacteria</taxon>
        <taxon>Bacillati</taxon>
        <taxon>Bacillota</taxon>
        <taxon>Clostridia</taxon>
        <taxon>Eubacteriales</taxon>
        <taxon>Eubacteriaceae</taxon>
        <taxon>Eubacterium</taxon>
    </lineage>
</organism>
<dbReference type="Proteomes" id="UP000284598">
    <property type="component" value="Unassembled WGS sequence"/>
</dbReference>
<keyword evidence="10 14" id="KW-0573">Peptidoglycan synthesis</keyword>
<dbReference type="Proteomes" id="UP000285740">
    <property type="component" value="Unassembled WGS sequence"/>
</dbReference>
<dbReference type="AlphaFoldDB" id="A0A413T3A4"/>
<evidence type="ECO:0000313" key="22">
    <source>
        <dbReference type="Proteomes" id="UP000283314"/>
    </source>
</evidence>
<comment type="function">
    <text evidence="14">Cell wall formation.</text>
</comment>
<dbReference type="InterPro" id="IPR004101">
    <property type="entry name" value="Mur_ligase_C"/>
</dbReference>
<evidence type="ECO:0000259" key="16">
    <source>
        <dbReference type="Pfam" id="PF02875"/>
    </source>
</evidence>
<dbReference type="GO" id="GO:0071555">
    <property type="term" value="P:cell wall organization"/>
    <property type="evidence" value="ECO:0007669"/>
    <property type="project" value="UniProtKB-KW"/>
</dbReference>
<dbReference type="EMBL" id="QSFO01000002">
    <property type="protein sequence ID" value="RHA56647.1"/>
    <property type="molecule type" value="Genomic_DNA"/>
</dbReference>
<dbReference type="GO" id="GO:0009252">
    <property type="term" value="P:peptidoglycan biosynthetic process"/>
    <property type="evidence" value="ECO:0007669"/>
    <property type="project" value="UniProtKB-UniRule"/>
</dbReference>
<keyword evidence="6 14" id="KW-0132">Cell division</keyword>
<comment type="subcellular location">
    <subcellularLocation>
        <location evidence="1 14">Cytoplasm</location>
    </subcellularLocation>
</comment>
<dbReference type="EMBL" id="QSFD01000006">
    <property type="protein sequence ID" value="RHA18277.1"/>
    <property type="molecule type" value="Genomic_DNA"/>
</dbReference>
<evidence type="ECO:0000313" key="21">
    <source>
        <dbReference type="EMBL" id="RHL44143.1"/>
    </source>
</evidence>
<name>A0A413T3A4_9FIRM</name>
<dbReference type="SUPFAM" id="SSF53244">
    <property type="entry name" value="MurD-like peptide ligases, peptide-binding domain"/>
    <property type="match status" value="1"/>
</dbReference>
<dbReference type="UniPathway" id="UPA00219"/>
<evidence type="ECO:0000313" key="18">
    <source>
        <dbReference type="EMBL" id="RHA18277.1"/>
    </source>
</evidence>
<keyword evidence="7 14" id="KW-0547">Nucleotide-binding</keyword>
<protein>
    <recommendedName>
        <fullName evidence="3 14">UDP-N-acetylmuramate--L-alanine ligase</fullName>
        <ecNumber evidence="3 14">6.3.2.8</ecNumber>
    </recommendedName>
    <alternativeName>
        <fullName evidence="14">UDP-N-acetylmuramoyl-L-alanine synthetase</fullName>
    </alternativeName>
</protein>
<gene>
    <name evidence="14 20" type="primary">murC</name>
    <name evidence="21" type="ORF">DW018_10200</name>
    <name evidence="20" type="ORF">DW918_09530</name>
    <name evidence="19" type="ORF">DW929_02000</name>
    <name evidence="18" type="ORF">DW944_07030</name>
</gene>
<dbReference type="EC" id="6.3.2.8" evidence="3 14"/>
<evidence type="ECO:0000259" key="17">
    <source>
        <dbReference type="Pfam" id="PF08245"/>
    </source>
</evidence>
<evidence type="ECO:0000256" key="14">
    <source>
        <dbReference type="HAMAP-Rule" id="MF_00046"/>
    </source>
</evidence>
<dbReference type="EMBL" id="QSFV01000039">
    <property type="protein sequence ID" value="RHA77784.1"/>
    <property type="molecule type" value="Genomic_DNA"/>
</dbReference>
<dbReference type="Gene3D" id="3.40.1190.10">
    <property type="entry name" value="Mur-like, catalytic domain"/>
    <property type="match status" value="1"/>
</dbReference>
<feature type="domain" description="Mur ligase central" evidence="17">
    <location>
        <begin position="116"/>
        <end position="297"/>
    </location>
</feature>
<dbReference type="InterPro" id="IPR050061">
    <property type="entry name" value="MurCDEF_pg_biosynth"/>
</dbReference>
<proteinExistence type="inferred from homology"/>
<dbReference type="EMBL" id="QROT01000007">
    <property type="protein sequence ID" value="RHL44143.1"/>
    <property type="molecule type" value="Genomic_DNA"/>
</dbReference>
<dbReference type="GO" id="GO:0051301">
    <property type="term" value="P:cell division"/>
    <property type="evidence" value="ECO:0007669"/>
    <property type="project" value="UniProtKB-KW"/>
</dbReference>
<dbReference type="SUPFAM" id="SSF51984">
    <property type="entry name" value="MurCD N-terminal domain"/>
    <property type="match status" value="1"/>
</dbReference>
<dbReference type="Pfam" id="PF02875">
    <property type="entry name" value="Mur_ligase_C"/>
    <property type="match status" value="1"/>
</dbReference>
<dbReference type="HAMAP" id="MF_00046">
    <property type="entry name" value="MurC"/>
    <property type="match status" value="1"/>
</dbReference>
<evidence type="ECO:0000256" key="6">
    <source>
        <dbReference type="ARBA" id="ARBA00022618"/>
    </source>
</evidence>
<dbReference type="Proteomes" id="UP000283314">
    <property type="component" value="Unassembled WGS sequence"/>
</dbReference>
<evidence type="ECO:0000313" key="20">
    <source>
        <dbReference type="EMBL" id="RHA77784.1"/>
    </source>
</evidence>
<feature type="domain" description="Mur ligase C-terminal" evidence="16">
    <location>
        <begin position="319"/>
        <end position="448"/>
    </location>
</feature>
<dbReference type="InterPro" id="IPR013221">
    <property type="entry name" value="Mur_ligase_cen"/>
</dbReference>
<dbReference type="Pfam" id="PF08245">
    <property type="entry name" value="Mur_ligase_M"/>
    <property type="match status" value="1"/>
</dbReference>
<dbReference type="PANTHER" id="PTHR43445:SF3">
    <property type="entry name" value="UDP-N-ACETYLMURAMATE--L-ALANINE LIGASE"/>
    <property type="match status" value="1"/>
</dbReference>
<dbReference type="GO" id="GO:0005524">
    <property type="term" value="F:ATP binding"/>
    <property type="evidence" value="ECO:0007669"/>
    <property type="project" value="UniProtKB-UniRule"/>
</dbReference>
<dbReference type="InterPro" id="IPR000713">
    <property type="entry name" value="Mur_ligase_N"/>
</dbReference>
<dbReference type="GO" id="GO:0005737">
    <property type="term" value="C:cytoplasm"/>
    <property type="evidence" value="ECO:0007669"/>
    <property type="project" value="UniProtKB-SubCell"/>
</dbReference>
<comment type="caution">
    <text evidence="20">The sequence shown here is derived from an EMBL/GenBank/DDBJ whole genome shotgun (WGS) entry which is preliminary data.</text>
</comment>
<keyword evidence="9 14" id="KW-0133">Cell shape</keyword>
<evidence type="ECO:0000256" key="9">
    <source>
        <dbReference type="ARBA" id="ARBA00022960"/>
    </source>
</evidence>
<evidence type="ECO:0000313" key="19">
    <source>
        <dbReference type="EMBL" id="RHA56647.1"/>
    </source>
</evidence>
<keyword evidence="11 14" id="KW-0131">Cell cycle</keyword>
<keyword evidence="4 14" id="KW-0963">Cytoplasm</keyword>
<comment type="pathway">
    <text evidence="2 14">Cell wall biogenesis; peptidoglycan biosynthesis.</text>
</comment>
<dbReference type="SUPFAM" id="SSF53623">
    <property type="entry name" value="MurD-like peptide ligases, catalytic domain"/>
    <property type="match status" value="1"/>
</dbReference>
<dbReference type="InterPro" id="IPR036615">
    <property type="entry name" value="Mur_ligase_C_dom_sf"/>
</dbReference>
<evidence type="ECO:0000313" key="23">
    <source>
        <dbReference type="Proteomes" id="UP000284598"/>
    </source>
</evidence>
<comment type="catalytic activity">
    <reaction evidence="13 14">
        <text>UDP-N-acetyl-alpha-D-muramate + L-alanine + ATP = UDP-N-acetyl-alpha-D-muramoyl-L-alanine + ADP + phosphate + H(+)</text>
        <dbReference type="Rhea" id="RHEA:23372"/>
        <dbReference type="ChEBI" id="CHEBI:15378"/>
        <dbReference type="ChEBI" id="CHEBI:30616"/>
        <dbReference type="ChEBI" id="CHEBI:43474"/>
        <dbReference type="ChEBI" id="CHEBI:57972"/>
        <dbReference type="ChEBI" id="CHEBI:70757"/>
        <dbReference type="ChEBI" id="CHEBI:83898"/>
        <dbReference type="ChEBI" id="CHEBI:456216"/>
        <dbReference type="EC" id="6.3.2.8"/>
    </reaction>
</comment>
<evidence type="ECO:0000256" key="10">
    <source>
        <dbReference type="ARBA" id="ARBA00022984"/>
    </source>
</evidence>
<evidence type="ECO:0000256" key="8">
    <source>
        <dbReference type="ARBA" id="ARBA00022840"/>
    </source>
</evidence>
<keyword evidence="12 14" id="KW-0961">Cell wall biogenesis/degradation</keyword>
<dbReference type="Gene3D" id="3.40.50.720">
    <property type="entry name" value="NAD(P)-binding Rossmann-like Domain"/>
    <property type="match status" value="1"/>
</dbReference>
<evidence type="ECO:0000256" key="1">
    <source>
        <dbReference type="ARBA" id="ARBA00004496"/>
    </source>
</evidence>
<evidence type="ECO:0000256" key="2">
    <source>
        <dbReference type="ARBA" id="ARBA00004752"/>
    </source>
</evidence>
<keyword evidence="8 14" id="KW-0067">ATP-binding</keyword>
<evidence type="ECO:0000256" key="3">
    <source>
        <dbReference type="ARBA" id="ARBA00012211"/>
    </source>
</evidence>
<dbReference type="Proteomes" id="UP000284779">
    <property type="component" value="Unassembled WGS sequence"/>
</dbReference>
<evidence type="ECO:0000259" key="15">
    <source>
        <dbReference type="Pfam" id="PF01225"/>
    </source>
</evidence>
<evidence type="ECO:0000256" key="7">
    <source>
        <dbReference type="ARBA" id="ARBA00022741"/>
    </source>
</evidence>
<dbReference type="GO" id="GO:0008360">
    <property type="term" value="P:regulation of cell shape"/>
    <property type="evidence" value="ECO:0007669"/>
    <property type="project" value="UniProtKB-KW"/>
</dbReference>
<evidence type="ECO:0000256" key="5">
    <source>
        <dbReference type="ARBA" id="ARBA00022598"/>
    </source>
</evidence>
<feature type="binding site" evidence="14">
    <location>
        <begin position="118"/>
        <end position="124"/>
    </location>
    <ligand>
        <name>ATP</name>
        <dbReference type="ChEBI" id="CHEBI:30616"/>
    </ligand>
</feature>
<dbReference type="GO" id="GO:0008763">
    <property type="term" value="F:UDP-N-acetylmuramate-L-alanine ligase activity"/>
    <property type="evidence" value="ECO:0007669"/>
    <property type="project" value="UniProtKB-UniRule"/>
</dbReference>
<accession>A0A413T3A4</accession>
<sequence>MYELDFNTPAKIHFTGIGGISMSGLAEIMLSKGFTVTGSDSRESEITKHLESLGATIYYGQKASNVAADTEVLIYTAAVKADNPELVAATEMNIPLLTRAEFLGQIMKNYHTAIGVSGTHGKTTTTSMLSQIMLEANTDPTILVGGIMPAINGNTRIGHSDNMITEACEYTNSFLSFAPTIGIILNVAADHLDFFKDLDDIRHSFRRYAELIPEDGALVINSDIDNLDYFTEGLKCNIITVGSDPEKSMYSAANITYDEFARGSYDLVVNGETKTHIVLKVTGEHNIYNSLASIAAAHFMGIDDNSIIAGLQQYGGTDRRFQYKGKLGDITVIDDYAHHPDEIRATIKTAKHYPHKKMWVVFQPHTYTRTKALLPEFCKALSEADAVVLADIYAAREKDTLGISSKDVMKGIKKLGTEAYYFPSFSEIENFLLENCSTGDLLITMGAGDVVKIGEHLLGN</sequence>
<comment type="similarity">
    <text evidence="14">Belongs to the MurCDEF family.</text>
</comment>
<evidence type="ECO:0000256" key="13">
    <source>
        <dbReference type="ARBA" id="ARBA00047833"/>
    </source>
</evidence>